<dbReference type="SUPFAM" id="SSF55120">
    <property type="entry name" value="Pseudouridine synthase"/>
    <property type="match status" value="1"/>
</dbReference>
<name>A0A7C3PG09_9CYAN</name>
<reference evidence="5" key="1">
    <citation type="journal article" date="2020" name="mSystems">
        <title>Genome- and Community-Level Interaction Insights into Carbon Utilization and Element Cycling Functions of Hydrothermarchaeota in Hydrothermal Sediment.</title>
        <authorList>
            <person name="Zhou Z."/>
            <person name="Liu Y."/>
            <person name="Xu W."/>
            <person name="Pan J."/>
            <person name="Luo Z.H."/>
            <person name="Li M."/>
        </authorList>
    </citation>
    <scope>NUCLEOTIDE SEQUENCE [LARGE SCALE GENOMIC DNA]</scope>
    <source>
        <strain evidence="5">SpSt-418</strain>
    </source>
</reference>
<comment type="caution">
    <text evidence="5">The sequence shown here is derived from an EMBL/GenBank/DDBJ whole genome shotgun (WGS) entry which is preliminary data.</text>
</comment>
<dbReference type="GO" id="GO:0009982">
    <property type="term" value="F:pseudouridine synthase activity"/>
    <property type="evidence" value="ECO:0007669"/>
    <property type="project" value="InterPro"/>
</dbReference>
<evidence type="ECO:0000256" key="3">
    <source>
        <dbReference type="ARBA" id="ARBA00033164"/>
    </source>
</evidence>
<accession>A0A7C3PG09</accession>
<comment type="catalytic activity">
    <reaction evidence="1">
        <text>a uridine in RNA = a pseudouridine in RNA</text>
        <dbReference type="Rhea" id="RHEA:48348"/>
        <dbReference type="Rhea" id="RHEA-COMP:12068"/>
        <dbReference type="Rhea" id="RHEA-COMP:12069"/>
        <dbReference type="ChEBI" id="CHEBI:65314"/>
        <dbReference type="ChEBI" id="CHEBI:65315"/>
    </reaction>
</comment>
<dbReference type="PANTHER" id="PTHR21600:SF89">
    <property type="entry name" value="RIBOSOMAL LARGE SUBUNIT PSEUDOURIDINE SYNTHASE A"/>
    <property type="match status" value="1"/>
</dbReference>
<dbReference type="CDD" id="cd02869">
    <property type="entry name" value="PseudoU_synth_RluA_like"/>
    <property type="match status" value="1"/>
</dbReference>
<dbReference type="GO" id="GO:0000455">
    <property type="term" value="P:enzyme-directed rRNA pseudouridine synthesis"/>
    <property type="evidence" value="ECO:0007669"/>
    <property type="project" value="TreeGrafter"/>
</dbReference>
<dbReference type="EMBL" id="DSRU01000215">
    <property type="protein sequence ID" value="HFM98915.1"/>
    <property type="molecule type" value="Genomic_DNA"/>
</dbReference>
<dbReference type="InterPro" id="IPR020103">
    <property type="entry name" value="PsdUridine_synth_cat_dom_sf"/>
</dbReference>
<dbReference type="InterPro" id="IPR006145">
    <property type="entry name" value="PsdUridine_synth_RsuA/RluA"/>
</dbReference>
<organism evidence="5">
    <name type="scientific">Oscillatoriales cyanobacterium SpSt-418</name>
    <dbReference type="NCBI Taxonomy" id="2282169"/>
    <lineage>
        <taxon>Bacteria</taxon>
        <taxon>Bacillati</taxon>
        <taxon>Cyanobacteriota</taxon>
        <taxon>Cyanophyceae</taxon>
        <taxon>Oscillatoriophycideae</taxon>
        <taxon>Oscillatoriales</taxon>
    </lineage>
</organism>
<evidence type="ECO:0000256" key="1">
    <source>
        <dbReference type="ARBA" id="ARBA00000073"/>
    </source>
</evidence>
<dbReference type="AlphaFoldDB" id="A0A7C3PG09"/>
<dbReference type="InterPro" id="IPR006224">
    <property type="entry name" value="PsdUridine_synth_RluA-like_CS"/>
</dbReference>
<dbReference type="Pfam" id="PF00849">
    <property type="entry name" value="PseudoU_synth_2"/>
    <property type="match status" value="1"/>
</dbReference>
<dbReference type="GO" id="GO:0140098">
    <property type="term" value="F:catalytic activity, acting on RNA"/>
    <property type="evidence" value="ECO:0007669"/>
    <property type="project" value="UniProtKB-ARBA"/>
</dbReference>
<dbReference type="InterPro" id="IPR050188">
    <property type="entry name" value="RluA_PseudoU_synthase"/>
</dbReference>
<proteinExistence type="predicted"/>
<evidence type="ECO:0000256" key="2">
    <source>
        <dbReference type="ARBA" id="ARBA00031870"/>
    </source>
</evidence>
<sequence>MLFPISQFLPQTPPLVEQSPTYWYGGQCPLTNKWVQLPRTPFVEAIAQGLMQQLAAEPFNREGKMYGVLLVETPTGEKGVLKAFSGLLNGAAEVAGWVPPIPGREQVALAESSTLTALEAIKQELLALAQRPEPTQYQQLLQAWGDRWQHLTSEHKQRKQARQQQRQAAQSILSKEDYATLLAQLEQQSQQDGIERRRFKQQRDAVLQPLQAVVEQIAARQRELRQQRKTLSRELQTQMHTVYRLTNFAGISLPLQTLMESRPTGTGECCAPKLLHYAATHQLTPLAMAEFWWGNTTRDRTPGEFYGACVERCQPLMGFLLSGLTAQVQRSNTLTILYEDEWLIAVDKPSGLLSVPGRYRDRLDSVLLRLQERELNSQPLYPAHRLDQDTSGILVFAKDPDTHRQLNRQFQQRTIQKIYEAILQGIPTETEGVIDLPLWADPSDRPRQKVNDQLGKPSITHFQVLTSQSEITRIEFYPLTGRTHQLRVHAAKGLGTPILGDRLYGTTPTNTRLHLHARELTLNHPQTHQPLHLSTPTPF</sequence>
<dbReference type="GO" id="GO:0003723">
    <property type="term" value="F:RNA binding"/>
    <property type="evidence" value="ECO:0007669"/>
    <property type="project" value="InterPro"/>
</dbReference>
<gene>
    <name evidence="5" type="ORF">ENR64_14390</name>
</gene>
<dbReference type="Gene3D" id="3.30.2350.10">
    <property type="entry name" value="Pseudouridine synthase"/>
    <property type="match status" value="1"/>
</dbReference>
<dbReference type="PANTHER" id="PTHR21600">
    <property type="entry name" value="MITOCHONDRIAL RNA PSEUDOURIDINE SYNTHASE"/>
    <property type="match status" value="1"/>
</dbReference>
<protein>
    <recommendedName>
        <fullName evidence="2">RNA pseudouridylate synthase</fullName>
    </recommendedName>
    <alternativeName>
        <fullName evidence="3">RNA-uridine isomerase</fullName>
    </alternativeName>
</protein>
<evidence type="ECO:0000259" key="4">
    <source>
        <dbReference type="Pfam" id="PF00849"/>
    </source>
</evidence>
<evidence type="ECO:0000313" key="5">
    <source>
        <dbReference type="EMBL" id="HFM98915.1"/>
    </source>
</evidence>
<feature type="domain" description="Pseudouridine synthase RsuA/RluA-like" evidence="4">
    <location>
        <begin position="343"/>
        <end position="491"/>
    </location>
</feature>
<dbReference type="PROSITE" id="PS01129">
    <property type="entry name" value="PSI_RLU"/>
    <property type="match status" value="1"/>
</dbReference>